<accession>A0A8T1WPC2</accession>
<dbReference type="EMBL" id="JAGDFL010000229">
    <property type="protein sequence ID" value="KAG7395041.1"/>
    <property type="molecule type" value="Genomic_DNA"/>
</dbReference>
<gene>
    <name evidence="1" type="ORF">PHYBOEH_004277</name>
</gene>
<reference evidence="1" key="1">
    <citation type="submission" date="2021-02" db="EMBL/GenBank/DDBJ databases">
        <authorList>
            <person name="Palmer J.M."/>
        </authorList>
    </citation>
    <scope>NUCLEOTIDE SEQUENCE</scope>
    <source>
        <strain evidence="1">SCRP23</strain>
    </source>
</reference>
<keyword evidence="2" id="KW-1185">Reference proteome</keyword>
<name>A0A8T1WPC2_9STRA</name>
<comment type="caution">
    <text evidence="1">The sequence shown here is derived from an EMBL/GenBank/DDBJ whole genome shotgun (WGS) entry which is preliminary data.</text>
</comment>
<dbReference type="Proteomes" id="UP000693981">
    <property type="component" value="Unassembled WGS sequence"/>
</dbReference>
<proteinExistence type="predicted"/>
<sequence>MGGHGRALEALEEVLGTHEDPASILDEVCKSIRSKYPAVFDSPLFTNAMTCQKVLVTILSRERYCQLDEIGSMTVDDLQSLGLIRWTPDYRLECAFMLLLLLIKKHVTNIGGNAAFDVHLTRLMLEHQSFEDIVAFLRCLKSVVYCDTPVELSAFHPGAMFGPMSENIIDEAKSFWCGPMDQLIIHEPKPRALVEATKHLLPESSGSDPLTCFTNAEGDINMAETDKVVVDKSSHSTGAIFSSVQLVVNDEKILRTEVIQCKVLEAKRMSKSMYDQERAKSVNASSDVFLLFTPARVATKTFFLPAGCGIVTKNEFGQYFGPFESRVQRSLEASSSTIEKHDDDLLKA</sequence>
<protein>
    <submittedName>
        <fullName evidence="1">Uncharacterized protein</fullName>
    </submittedName>
</protein>
<dbReference type="AlphaFoldDB" id="A0A8T1WPC2"/>
<evidence type="ECO:0000313" key="1">
    <source>
        <dbReference type="EMBL" id="KAG7395041.1"/>
    </source>
</evidence>
<organism evidence="1 2">
    <name type="scientific">Phytophthora boehmeriae</name>
    <dbReference type="NCBI Taxonomy" id="109152"/>
    <lineage>
        <taxon>Eukaryota</taxon>
        <taxon>Sar</taxon>
        <taxon>Stramenopiles</taxon>
        <taxon>Oomycota</taxon>
        <taxon>Peronosporomycetes</taxon>
        <taxon>Peronosporales</taxon>
        <taxon>Peronosporaceae</taxon>
        <taxon>Phytophthora</taxon>
    </lineage>
</organism>
<dbReference type="OrthoDB" id="123702at2759"/>
<evidence type="ECO:0000313" key="2">
    <source>
        <dbReference type="Proteomes" id="UP000693981"/>
    </source>
</evidence>